<comment type="caution">
    <text evidence="11">The sequence shown here is derived from an EMBL/GenBank/DDBJ whole genome shotgun (WGS) entry which is preliminary data.</text>
</comment>
<evidence type="ECO:0000256" key="8">
    <source>
        <dbReference type="ARBA" id="ARBA00048478"/>
    </source>
</evidence>
<comment type="similarity">
    <text evidence="1 9">Belongs to the cytidylate kinase family. Type 1 subfamily.</text>
</comment>
<evidence type="ECO:0000256" key="1">
    <source>
        <dbReference type="ARBA" id="ARBA00009427"/>
    </source>
</evidence>
<dbReference type="Gene3D" id="3.40.50.300">
    <property type="entry name" value="P-loop containing nucleotide triphosphate hydrolases"/>
    <property type="match status" value="1"/>
</dbReference>
<dbReference type="STRING" id="1423807.FD16_GL000324"/>
<gene>
    <name evidence="9" type="primary">cmk</name>
    <name evidence="11" type="ORF">FD16_GL000324</name>
</gene>
<dbReference type="GO" id="GO:0006220">
    <property type="term" value="P:pyrimidine nucleotide metabolic process"/>
    <property type="evidence" value="ECO:0007669"/>
    <property type="project" value="UniProtKB-UniRule"/>
</dbReference>
<dbReference type="FunFam" id="3.40.50.300:FF:000484">
    <property type="entry name" value="Cytidylate kinase"/>
    <property type="match status" value="1"/>
</dbReference>
<dbReference type="InterPro" id="IPR011994">
    <property type="entry name" value="Cytidylate_kinase_dom"/>
</dbReference>
<dbReference type="EMBL" id="AZGF01000011">
    <property type="protein sequence ID" value="KRM12112.1"/>
    <property type="molecule type" value="Genomic_DNA"/>
</dbReference>
<dbReference type="GO" id="GO:0005829">
    <property type="term" value="C:cytosol"/>
    <property type="evidence" value="ECO:0007669"/>
    <property type="project" value="TreeGrafter"/>
</dbReference>
<protein>
    <recommendedName>
        <fullName evidence="9">Cytidylate kinase</fullName>
        <shortName evidence="9">CK</shortName>
        <ecNumber evidence="9">2.7.4.25</ecNumber>
    </recommendedName>
    <alternativeName>
        <fullName evidence="9">Cytidine monophosphate kinase</fullName>
        <shortName evidence="9">CMP kinase</shortName>
    </alternativeName>
</protein>
<comment type="catalytic activity">
    <reaction evidence="8 9">
        <text>CMP + ATP = CDP + ADP</text>
        <dbReference type="Rhea" id="RHEA:11600"/>
        <dbReference type="ChEBI" id="CHEBI:30616"/>
        <dbReference type="ChEBI" id="CHEBI:58069"/>
        <dbReference type="ChEBI" id="CHEBI:60377"/>
        <dbReference type="ChEBI" id="CHEBI:456216"/>
        <dbReference type="EC" id="2.7.4.25"/>
    </reaction>
</comment>
<feature type="binding site" evidence="9">
    <location>
        <begin position="11"/>
        <end position="19"/>
    </location>
    <ligand>
        <name>ATP</name>
        <dbReference type="ChEBI" id="CHEBI:30616"/>
    </ligand>
</feature>
<evidence type="ECO:0000313" key="12">
    <source>
        <dbReference type="Proteomes" id="UP000051820"/>
    </source>
</evidence>
<dbReference type="OrthoDB" id="9807434at2"/>
<name>A0A0R1W2N6_9LACO</name>
<dbReference type="InterPro" id="IPR003136">
    <property type="entry name" value="Cytidylate_kin"/>
</dbReference>
<dbReference type="SUPFAM" id="SSF52540">
    <property type="entry name" value="P-loop containing nucleoside triphosphate hydrolases"/>
    <property type="match status" value="1"/>
</dbReference>
<comment type="catalytic activity">
    <reaction evidence="7 9">
        <text>dCMP + ATP = dCDP + ADP</text>
        <dbReference type="Rhea" id="RHEA:25094"/>
        <dbReference type="ChEBI" id="CHEBI:30616"/>
        <dbReference type="ChEBI" id="CHEBI:57566"/>
        <dbReference type="ChEBI" id="CHEBI:58593"/>
        <dbReference type="ChEBI" id="CHEBI:456216"/>
        <dbReference type="EC" id="2.7.4.25"/>
    </reaction>
</comment>
<keyword evidence="2 9" id="KW-0963">Cytoplasm</keyword>
<dbReference type="AlphaFoldDB" id="A0A0R1W2N6"/>
<sequence length="227" mass="24545">MTKALQVAIDGPASAGKSTVAKLVAKKFGYVYCDTGAMYRAITLAALQDKIILTDSEAVTKLAQKTKISFKPGDPVQQVFIGTQNITDAIRQPDITNNVSTVAAIASVRTELVNQQRQIADKGNIVMDGRDIGTTVLPHAGVKIFLVASAHERAVRRYKENIAKGINTPLDQLQAEIELRDKKDSTRAVSPLTQAADAQLLDTTSLSIDEVVNKISEIITKKQDELS</sequence>
<dbReference type="PANTHER" id="PTHR21299:SF2">
    <property type="entry name" value="CYTIDYLATE KINASE"/>
    <property type="match status" value="1"/>
</dbReference>
<keyword evidence="4 9" id="KW-0547">Nucleotide-binding</keyword>
<dbReference type="EC" id="2.7.4.25" evidence="9"/>
<evidence type="ECO:0000256" key="2">
    <source>
        <dbReference type="ARBA" id="ARBA00022490"/>
    </source>
</evidence>
<dbReference type="PANTHER" id="PTHR21299">
    <property type="entry name" value="CYTIDYLATE KINASE/PANTOATE-BETA-ALANINE LIGASE"/>
    <property type="match status" value="1"/>
</dbReference>
<evidence type="ECO:0000256" key="5">
    <source>
        <dbReference type="ARBA" id="ARBA00022777"/>
    </source>
</evidence>
<dbReference type="NCBIfam" id="TIGR00017">
    <property type="entry name" value="cmk"/>
    <property type="match status" value="1"/>
</dbReference>
<accession>A0A0R1W2N6</accession>
<evidence type="ECO:0000256" key="6">
    <source>
        <dbReference type="ARBA" id="ARBA00022840"/>
    </source>
</evidence>
<dbReference type="GO" id="GO:0015949">
    <property type="term" value="P:nucleobase-containing small molecule interconversion"/>
    <property type="evidence" value="ECO:0007669"/>
    <property type="project" value="TreeGrafter"/>
</dbReference>
<dbReference type="GO" id="GO:0036430">
    <property type="term" value="F:CMP kinase activity"/>
    <property type="evidence" value="ECO:0007669"/>
    <property type="project" value="RHEA"/>
</dbReference>
<dbReference type="Proteomes" id="UP000051820">
    <property type="component" value="Unassembled WGS sequence"/>
</dbReference>
<evidence type="ECO:0000256" key="9">
    <source>
        <dbReference type="HAMAP-Rule" id="MF_00238"/>
    </source>
</evidence>
<evidence type="ECO:0000256" key="4">
    <source>
        <dbReference type="ARBA" id="ARBA00022741"/>
    </source>
</evidence>
<evidence type="ECO:0000313" key="11">
    <source>
        <dbReference type="EMBL" id="KRM12112.1"/>
    </source>
</evidence>
<dbReference type="eggNOG" id="COG0283">
    <property type="taxonomic scope" value="Bacteria"/>
</dbReference>
<keyword evidence="12" id="KW-1185">Reference proteome</keyword>
<dbReference type="GO" id="GO:0005524">
    <property type="term" value="F:ATP binding"/>
    <property type="evidence" value="ECO:0007669"/>
    <property type="project" value="UniProtKB-UniRule"/>
</dbReference>
<evidence type="ECO:0000259" key="10">
    <source>
        <dbReference type="Pfam" id="PF02224"/>
    </source>
</evidence>
<evidence type="ECO:0000256" key="3">
    <source>
        <dbReference type="ARBA" id="ARBA00022679"/>
    </source>
</evidence>
<keyword evidence="6 9" id="KW-0067">ATP-binding</keyword>
<dbReference type="PATRIC" id="fig|1423807.3.peg.327"/>
<proteinExistence type="inferred from homology"/>
<comment type="subcellular location">
    <subcellularLocation>
        <location evidence="9">Cytoplasm</location>
    </subcellularLocation>
</comment>
<dbReference type="RefSeq" id="WP_010622205.1">
    <property type="nucleotide sequence ID" value="NZ_AZGF01000011.1"/>
</dbReference>
<keyword evidence="3 9" id="KW-0808">Transferase</keyword>
<evidence type="ECO:0000256" key="7">
    <source>
        <dbReference type="ARBA" id="ARBA00047615"/>
    </source>
</evidence>
<organism evidence="11 12">
    <name type="scientific">Paucilactobacillus suebicus DSM 5007 = KCTC 3549</name>
    <dbReference type="NCBI Taxonomy" id="1423807"/>
    <lineage>
        <taxon>Bacteria</taxon>
        <taxon>Bacillati</taxon>
        <taxon>Bacillota</taxon>
        <taxon>Bacilli</taxon>
        <taxon>Lactobacillales</taxon>
        <taxon>Lactobacillaceae</taxon>
        <taxon>Paucilactobacillus</taxon>
    </lineage>
</organism>
<feature type="domain" description="Cytidylate kinase" evidence="10">
    <location>
        <begin position="7"/>
        <end position="220"/>
    </location>
</feature>
<dbReference type="InterPro" id="IPR027417">
    <property type="entry name" value="P-loop_NTPase"/>
</dbReference>
<dbReference type="CDD" id="cd02020">
    <property type="entry name" value="CMPK"/>
    <property type="match status" value="1"/>
</dbReference>
<dbReference type="Pfam" id="PF02224">
    <property type="entry name" value="Cytidylate_kin"/>
    <property type="match status" value="1"/>
</dbReference>
<dbReference type="GO" id="GO:0036431">
    <property type="term" value="F:dCMP kinase activity"/>
    <property type="evidence" value="ECO:0007669"/>
    <property type="project" value="InterPro"/>
</dbReference>
<keyword evidence="5 9" id="KW-0418">Kinase</keyword>
<reference evidence="11 12" key="1">
    <citation type="journal article" date="2015" name="Genome Announc.">
        <title>Expanding the biotechnology potential of lactobacilli through comparative genomics of 213 strains and associated genera.</title>
        <authorList>
            <person name="Sun Z."/>
            <person name="Harris H.M."/>
            <person name="McCann A."/>
            <person name="Guo C."/>
            <person name="Argimon S."/>
            <person name="Zhang W."/>
            <person name="Yang X."/>
            <person name="Jeffery I.B."/>
            <person name="Cooney J.C."/>
            <person name="Kagawa T.F."/>
            <person name="Liu W."/>
            <person name="Song Y."/>
            <person name="Salvetti E."/>
            <person name="Wrobel A."/>
            <person name="Rasinkangas P."/>
            <person name="Parkhill J."/>
            <person name="Rea M.C."/>
            <person name="O'Sullivan O."/>
            <person name="Ritari J."/>
            <person name="Douillard F.P."/>
            <person name="Paul Ross R."/>
            <person name="Yang R."/>
            <person name="Briner A.E."/>
            <person name="Felis G.E."/>
            <person name="de Vos W.M."/>
            <person name="Barrangou R."/>
            <person name="Klaenhammer T.R."/>
            <person name="Caufield P.W."/>
            <person name="Cui Y."/>
            <person name="Zhang H."/>
            <person name="O'Toole P.W."/>
        </authorList>
    </citation>
    <scope>NUCLEOTIDE SEQUENCE [LARGE SCALE GENOMIC DNA]</scope>
    <source>
        <strain evidence="11 12">DSM 5007</strain>
    </source>
</reference>
<dbReference type="HAMAP" id="MF_00238">
    <property type="entry name" value="Cytidyl_kinase_type1"/>
    <property type="match status" value="1"/>
</dbReference>